<name>A0A3P7PE84_DIBLA</name>
<evidence type="ECO:0000313" key="7">
    <source>
        <dbReference type="Proteomes" id="UP000281553"/>
    </source>
</evidence>
<dbReference type="GO" id="GO:0030154">
    <property type="term" value="P:cell differentiation"/>
    <property type="evidence" value="ECO:0007669"/>
    <property type="project" value="TreeGrafter"/>
</dbReference>
<sequence length="240" mass="26957">MHKLSQQTTYKAFWIDALLADDVPKSRSDQEGRKSPETSRSSEGADDSEQNPSSPANRTSTTSTGSPVRQPISEAMDVTDTPIDLCRHRSSSPPKNAQYENRYPLLGLPRPNLHSDLQRLLQGIEEARQYVVASRAFDCIEPLALPAEVPLILPVQSPRQRKSPSDTECSESELPNSCSGSEGNRQTFEGQGESRKKRARVSFSNEQVMELERRFYRQRYLSSAERSELARTLDLSETQV</sequence>
<dbReference type="InterPro" id="IPR050394">
    <property type="entry name" value="Homeobox_NK-like"/>
</dbReference>
<reference evidence="6 7" key="1">
    <citation type="submission" date="2018-11" db="EMBL/GenBank/DDBJ databases">
        <authorList>
            <consortium name="Pathogen Informatics"/>
        </authorList>
    </citation>
    <scope>NUCLEOTIDE SEQUENCE [LARGE SCALE GENOMIC DNA]</scope>
</reference>
<dbReference type="CDD" id="cd00086">
    <property type="entry name" value="homeodomain"/>
    <property type="match status" value="1"/>
</dbReference>
<dbReference type="SUPFAM" id="SSF46689">
    <property type="entry name" value="Homeodomain-like"/>
    <property type="match status" value="1"/>
</dbReference>
<keyword evidence="7" id="KW-1185">Reference proteome</keyword>
<evidence type="ECO:0000256" key="2">
    <source>
        <dbReference type="PROSITE-ProRule" id="PRU00108"/>
    </source>
</evidence>
<evidence type="ECO:0000256" key="1">
    <source>
        <dbReference type="ARBA" id="ARBA00004123"/>
    </source>
</evidence>
<dbReference type="PROSITE" id="PS50071">
    <property type="entry name" value="HOMEOBOX_2"/>
    <property type="match status" value="1"/>
</dbReference>
<evidence type="ECO:0000259" key="5">
    <source>
        <dbReference type="PROSITE" id="PS50071"/>
    </source>
</evidence>
<dbReference type="PANTHER" id="PTHR24340">
    <property type="entry name" value="HOMEOBOX PROTEIN NKX"/>
    <property type="match status" value="1"/>
</dbReference>
<dbReference type="Proteomes" id="UP000281553">
    <property type="component" value="Unassembled WGS sequence"/>
</dbReference>
<feature type="compositionally biased region" description="Basic and acidic residues" evidence="4">
    <location>
        <begin position="22"/>
        <end position="37"/>
    </location>
</feature>
<accession>A0A3P7PE84</accession>
<feature type="compositionally biased region" description="Polar residues" evidence="4">
    <location>
        <begin position="173"/>
        <end position="189"/>
    </location>
</feature>
<proteinExistence type="predicted"/>
<comment type="subcellular location">
    <subcellularLocation>
        <location evidence="1 2 3">Nucleus</location>
    </subcellularLocation>
</comment>
<keyword evidence="2 3" id="KW-0371">Homeobox</keyword>
<feature type="compositionally biased region" description="Polar residues" evidence="4">
    <location>
        <begin position="50"/>
        <end position="67"/>
    </location>
</feature>
<dbReference type="GO" id="GO:0005634">
    <property type="term" value="C:nucleus"/>
    <property type="evidence" value="ECO:0007669"/>
    <property type="project" value="UniProtKB-SubCell"/>
</dbReference>
<organism evidence="6 7">
    <name type="scientific">Dibothriocephalus latus</name>
    <name type="common">Fish tapeworm</name>
    <name type="synonym">Diphyllobothrium latum</name>
    <dbReference type="NCBI Taxonomy" id="60516"/>
    <lineage>
        <taxon>Eukaryota</taxon>
        <taxon>Metazoa</taxon>
        <taxon>Spiralia</taxon>
        <taxon>Lophotrochozoa</taxon>
        <taxon>Platyhelminthes</taxon>
        <taxon>Cestoda</taxon>
        <taxon>Eucestoda</taxon>
        <taxon>Diphyllobothriidea</taxon>
        <taxon>Diphyllobothriidae</taxon>
        <taxon>Dibothriocephalus</taxon>
    </lineage>
</organism>
<keyword evidence="2 3" id="KW-0238">DNA-binding</keyword>
<feature type="region of interest" description="Disordered" evidence="4">
    <location>
        <begin position="21"/>
        <end position="102"/>
    </location>
</feature>
<dbReference type="InterPro" id="IPR009057">
    <property type="entry name" value="Homeodomain-like_sf"/>
</dbReference>
<dbReference type="Pfam" id="PF00046">
    <property type="entry name" value="Homeodomain"/>
    <property type="match status" value="1"/>
</dbReference>
<gene>
    <name evidence="6" type="ORF">DILT_LOCUS12127</name>
</gene>
<dbReference type="AlphaFoldDB" id="A0A3P7PE84"/>
<evidence type="ECO:0000256" key="4">
    <source>
        <dbReference type="SAM" id="MobiDB-lite"/>
    </source>
</evidence>
<dbReference type="SMART" id="SM00389">
    <property type="entry name" value="HOX"/>
    <property type="match status" value="1"/>
</dbReference>
<dbReference type="InterPro" id="IPR001356">
    <property type="entry name" value="HD"/>
</dbReference>
<protein>
    <recommendedName>
        <fullName evidence="5">Homeobox domain-containing protein</fullName>
    </recommendedName>
</protein>
<keyword evidence="2 3" id="KW-0539">Nucleus</keyword>
<evidence type="ECO:0000313" key="6">
    <source>
        <dbReference type="EMBL" id="VDN16296.1"/>
    </source>
</evidence>
<dbReference type="Gene3D" id="1.10.10.60">
    <property type="entry name" value="Homeodomain-like"/>
    <property type="match status" value="1"/>
</dbReference>
<feature type="domain" description="Homeobox" evidence="5">
    <location>
        <begin position="194"/>
        <end position="240"/>
    </location>
</feature>
<feature type="region of interest" description="Disordered" evidence="4">
    <location>
        <begin position="156"/>
        <end position="203"/>
    </location>
</feature>
<evidence type="ECO:0000256" key="3">
    <source>
        <dbReference type="RuleBase" id="RU000682"/>
    </source>
</evidence>
<dbReference type="GO" id="GO:0000981">
    <property type="term" value="F:DNA-binding transcription factor activity, RNA polymerase II-specific"/>
    <property type="evidence" value="ECO:0007669"/>
    <property type="project" value="TreeGrafter"/>
</dbReference>
<dbReference type="GO" id="GO:0000978">
    <property type="term" value="F:RNA polymerase II cis-regulatory region sequence-specific DNA binding"/>
    <property type="evidence" value="ECO:0007669"/>
    <property type="project" value="TreeGrafter"/>
</dbReference>
<dbReference type="EMBL" id="UYRU01065341">
    <property type="protein sequence ID" value="VDN16296.1"/>
    <property type="molecule type" value="Genomic_DNA"/>
</dbReference>
<dbReference type="OrthoDB" id="6159439at2759"/>